<dbReference type="RefSeq" id="WP_127084694.1">
    <property type="nucleotide sequence ID" value="NZ_RSCL01000018.1"/>
</dbReference>
<accession>A0A433V756</accession>
<evidence type="ECO:0000256" key="1">
    <source>
        <dbReference type="ARBA" id="ARBA00023004"/>
    </source>
</evidence>
<dbReference type="OrthoDB" id="7916291at2"/>
<dbReference type="Pfam" id="PF04023">
    <property type="entry name" value="FeoA"/>
    <property type="match status" value="1"/>
</dbReference>
<reference evidence="3" key="2">
    <citation type="journal article" date="2019" name="Genome Biol. Evol.">
        <title>Day and night: Metabolic profiles and evolutionary relationships of six axenic non-marine cyanobacteria.</title>
        <authorList>
            <person name="Will S.E."/>
            <person name="Henke P."/>
            <person name="Boedeker C."/>
            <person name="Huang S."/>
            <person name="Brinkmann H."/>
            <person name="Rohde M."/>
            <person name="Jarek M."/>
            <person name="Friedl T."/>
            <person name="Seufert S."/>
            <person name="Schumacher M."/>
            <person name="Overmann J."/>
            <person name="Neumann-Schaal M."/>
            <person name="Petersen J."/>
        </authorList>
    </citation>
    <scope>NUCLEOTIDE SEQUENCE [LARGE SCALE GENOMIC DNA]</scope>
    <source>
        <strain evidence="3">PCC 7102</strain>
    </source>
</reference>
<dbReference type="GO" id="GO:0046914">
    <property type="term" value="F:transition metal ion binding"/>
    <property type="evidence" value="ECO:0007669"/>
    <property type="project" value="InterPro"/>
</dbReference>
<dbReference type="InterPro" id="IPR008988">
    <property type="entry name" value="Transcriptional_repressor_C"/>
</dbReference>
<dbReference type="PANTHER" id="PTHR42954">
    <property type="entry name" value="FE(2+) TRANSPORT PROTEIN A"/>
    <property type="match status" value="1"/>
</dbReference>
<sequence>MSKIELTSLKPFETAVIAGVLAEAALEQRLFALGFRAGRQITMLRAAPFNGPVHVRVGTTEVMLRRRDAKSIQLINISEAP</sequence>
<name>A0A433V756_9CYAN</name>
<dbReference type="InterPro" id="IPR007167">
    <property type="entry name" value="Fe-transptr_FeoA-like"/>
</dbReference>
<protein>
    <recommendedName>
        <fullName evidence="2">Ferrous iron transporter FeoA-like domain-containing protein</fullName>
    </recommendedName>
</protein>
<dbReference type="SMART" id="SM00899">
    <property type="entry name" value="FeoA"/>
    <property type="match status" value="1"/>
</dbReference>
<dbReference type="PANTHER" id="PTHR42954:SF2">
    <property type="entry name" value="FE(2+) TRANSPORT PROTEIN A"/>
    <property type="match status" value="1"/>
</dbReference>
<dbReference type="Proteomes" id="UP000271624">
    <property type="component" value="Unassembled WGS sequence"/>
</dbReference>
<reference evidence="3" key="1">
    <citation type="submission" date="2018-12" db="EMBL/GenBank/DDBJ databases">
        <authorList>
            <person name="Will S."/>
            <person name="Neumann-Schaal M."/>
            <person name="Henke P."/>
        </authorList>
    </citation>
    <scope>NUCLEOTIDE SEQUENCE</scope>
    <source>
        <strain evidence="3">PCC 7102</strain>
    </source>
</reference>
<evidence type="ECO:0000313" key="4">
    <source>
        <dbReference type="Proteomes" id="UP000271624"/>
    </source>
</evidence>
<comment type="caution">
    <text evidence="3">The sequence shown here is derived from an EMBL/GenBank/DDBJ whole genome shotgun (WGS) entry which is preliminary data.</text>
</comment>
<dbReference type="InterPro" id="IPR038157">
    <property type="entry name" value="FeoA_core_dom"/>
</dbReference>
<keyword evidence="4" id="KW-1185">Reference proteome</keyword>
<dbReference type="AlphaFoldDB" id="A0A433V756"/>
<feature type="domain" description="Ferrous iron transporter FeoA-like" evidence="2">
    <location>
        <begin position="4"/>
        <end position="76"/>
    </location>
</feature>
<evidence type="ECO:0000259" key="2">
    <source>
        <dbReference type="SMART" id="SM00899"/>
    </source>
</evidence>
<proteinExistence type="predicted"/>
<dbReference type="Gene3D" id="2.30.30.90">
    <property type="match status" value="1"/>
</dbReference>
<organism evidence="3 4">
    <name type="scientific">Dulcicalothrix desertica PCC 7102</name>
    <dbReference type="NCBI Taxonomy" id="232991"/>
    <lineage>
        <taxon>Bacteria</taxon>
        <taxon>Bacillati</taxon>
        <taxon>Cyanobacteriota</taxon>
        <taxon>Cyanophyceae</taxon>
        <taxon>Nostocales</taxon>
        <taxon>Calotrichaceae</taxon>
        <taxon>Dulcicalothrix</taxon>
    </lineage>
</organism>
<gene>
    <name evidence="3" type="ORF">DSM106972_065170</name>
</gene>
<dbReference type="EMBL" id="RSCL01000018">
    <property type="protein sequence ID" value="RUT01894.1"/>
    <property type="molecule type" value="Genomic_DNA"/>
</dbReference>
<keyword evidence="1" id="KW-0408">Iron</keyword>
<dbReference type="InterPro" id="IPR052713">
    <property type="entry name" value="FeoA"/>
</dbReference>
<evidence type="ECO:0000313" key="3">
    <source>
        <dbReference type="EMBL" id="RUT01894.1"/>
    </source>
</evidence>
<dbReference type="SUPFAM" id="SSF50037">
    <property type="entry name" value="C-terminal domain of transcriptional repressors"/>
    <property type="match status" value="1"/>
</dbReference>